<feature type="transmembrane region" description="Helical" evidence="1">
    <location>
        <begin position="35"/>
        <end position="55"/>
    </location>
</feature>
<proteinExistence type="predicted"/>
<keyword evidence="1" id="KW-1133">Transmembrane helix</keyword>
<feature type="transmembrane region" description="Helical" evidence="1">
    <location>
        <begin position="107"/>
        <end position="128"/>
    </location>
</feature>
<feature type="transmembrane region" description="Helical" evidence="1">
    <location>
        <begin position="140"/>
        <end position="160"/>
    </location>
</feature>
<dbReference type="AlphaFoldDB" id="A0A2M8FEE9"/>
<organism evidence="2 3">
    <name type="scientific">Candidatus Kaiserbacteria bacterium CG_4_9_14_0_2_um_filter_41_32</name>
    <dbReference type="NCBI Taxonomy" id="1974601"/>
    <lineage>
        <taxon>Bacteria</taxon>
        <taxon>Candidatus Kaiseribacteriota</taxon>
    </lineage>
</organism>
<evidence type="ECO:0000313" key="2">
    <source>
        <dbReference type="EMBL" id="PJC56018.1"/>
    </source>
</evidence>
<dbReference type="EMBL" id="PFRD01000092">
    <property type="protein sequence ID" value="PJC56018.1"/>
    <property type="molecule type" value="Genomic_DNA"/>
</dbReference>
<accession>A0A2M8FEE9</accession>
<comment type="caution">
    <text evidence="2">The sequence shown here is derived from an EMBL/GenBank/DDBJ whole genome shotgun (WGS) entry which is preliminary data.</text>
</comment>
<feature type="transmembrane region" description="Helical" evidence="1">
    <location>
        <begin position="6"/>
        <end position="28"/>
    </location>
</feature>
<gene>
    <name evidence="2" type="ORF">CO026_02580</name>
</gene>
<feature type="transmembrane region" description="Helical" evidence="1">
    <location>
        <begin position="70"/>
        <end position="87"/>
    </location>
</feature>
<keyword evidence="1" id="KW-0812">Transmembrane</keyword>
<evidence type="ECO:0008006" key="4">
    <source>
        <dbReference type="Google" id="ProtNLM"/>
    </source>
</evidence>
<keyword evidence="1" id="KW-0472">Membrane</keyword>
<reference evidence="3" key="1">
    <citation type="submission" date="2017-09" db="EMBL/GenBank/DDBJ databases">
        <title>Depth-based differentiation of microbial function through sediment-hosted aquifers and enrichment of novel symbionts in the deep terrestrial subsurface.</title>
        <authorList>
            <person name="Probst A.J."/>
            <person name="Ladd B."/>
            <person name="Jarett J.K."/>
            <person name="Geller-Mcgrath D.E."/>
            <person name="Sieber C.M.K."/>
            <person name="Emerson J.B."/>
            <person name="Anantharaman K."/>
            <person name="Thomas B.C."/>
            <person name="Malmstrom R."/>
            <person name="Stieglmeier M."/>
            <person name="Klingl A."/>
            <person name="Woyke T."/>
            <person name="Ryan C.M."/>
            <person name="Banfield J.F."/>
        </authorList>
    </citation>
    <scope>NUCLEOTIDE SEQUENCE [LARGE SCALE GENOMIC DNA]</scope>
</reference>
<evidence type="ECO:0000313" key="3">
    <source>
        <dbReference type="Proteomes" id="UP000230391"/>
    </source>
</evidence>
<protein>
    <recommendedName>
        <fullName evidence="4">CvpA family protein</fullName>
    </recommendedName>
</protein>
<name>A0A2M8FEE9_9BACT</name>
<dbReference type="Proteomes" id="UP000230391">
    <property type="component" value="Unassembled WGS sequence"/>
</dbReference>
<evidence type="ECO:0000256" key="1">
    <source>
        <dbReference type="SAM" id="Phobius"/>
    </source>
</evidence>
<sequence length="161" mass="18398">MDTAYIFSILQELIFILLVFGFFLGYGIFRGRQAVINVITGLYLALLISLEFPYYDVFLAQATTAHSESIGKLLLFAIFTFLATILITRVMPNEFREKKFESFGKKLLLAVAGTILIMVFSFHVLPVTEFLTPGTPIQSLFAPAQYFFWWLLVPFVILYLN</sequence>